<dbReference type="SUPFAM" id="SSF48208">
    <property type="entry name" value="Six-hairpin glycosidases"/>
    <property type="match status" value="1"/>
</dbReference>
<reference evidence="2 3" key="1">
    <citation type="submission" date="2024-05" db="EMBL/GenBank/DDBJ databases">
        <authorList>
            <person name="Wallberg A."/>
        </authorList>
    </citation>
    <scope>NUCLEOTIDE SEQUENCE [LARGE SCALE GENOMIC DNA]</scope>
</reference>
<comment type="caution">
    <text evidence="2">The sequence shown here is derived from an EMBL/GenBank/DDBJ whole genome shotgun (WGS) entry which is preliminary data.</text>
</comment>
<dbReference type="GO" id="GO:0004573">
    <property type="term" value="F:Glc3Man9GlcNAc2 oligosaccharide glucosidase activity"/>
    <property type="evidence" value="ECO:0007669"/>
    <property type="project" value="InterPro"/>
</dbReference>
<evidence type="ECO:0000259" key="1">
    <source>
        <dbReference type="Pfam" id="PF22422"/>
    </source>
</evidence>
<dbReference type="Proteomes" id="UP001497623">
    <property type="component" value="Unassembled WGS sequence"/>
</dbReference>
<dbReference type="InterPro" id="IPR054491">
    <property type="entry name" value="MGH1-like_GH"/>
</dbReference>
<dbReference type="EMBL" id="CAXKWB010002564">
    <property type="protein sequence ID" value="CAL4067190.1"/>
    <property type="molecule type" value="Genomic_DNA"/>
</dbReference>
<dbReference type="PANTHER" id="PTHR10412">
    <property type="entry name" value="MANNOSYL-OLIGOSACCHARIDE GLUCOSIDASE"/>
    <property type="match status" value="1"/>
</dbReference>
<evidence type="ECO:0000313" key="2">
    <source>
        <dbReference type="EMBL" id="CAL4067190.1"/>
    </source>
</evidence>
<sequence length="256" mass="29146">ARSLVGLTPLFAVLVLVRKEIEKLPGFYKRAKWFIANRPDLTSKIAFLKEDGHDKMLLAVPTKAQLLSLMRYLLDENEFLSKYGIRSLSKVHKDHPFVFEMNGEKYDVGYVPGESNTHLFGGNSNWRGPIWFPMNFLIITSLRRYHYFYGDTLKVECPTGSGNFMTLAEVATFLAKRLISLFTPQPDGSRPCHGTRPQYCDDPHWKNLILFYEYFHGDTGRGCGAPHQTGWTALVANCLNITLGYSHAGLGRYDEE</sequence>
<dbReference type="GO" id="GO:0009311">
    <property type="term" value="P:oligosaccharide metabolic process"/>
    <property type="evidence" value="ECO:0007669"/>
    <property type="project" value="InterPro"/>
</dbReference>
<dbReference type="PANTHER" id="PTHR10412:SF10">
    <property type="entry name" value="GLYCOSYL HYDROLASE FAMILY 63 C-TERMINAL DOMAIN-CONTAINING PROTEIN"/>
    <property type="match status" value="1"/>
</dbReference>
<dbReference type="InterPro" id="IPR004888">
    <property type="entry name" value="Glycoside_hydrolase_63"/>
</dbReference>
<dbReference type="Gene3D" id="1.50.10.10">
    <property type="match status" value="1"/>
</dbReference>
<protein>
    <recommendedName>
        <fullName evidence="1">Mannosylglycerate hydrolase MGH1-like glycoside hydrolase domain-containing protein</fullName>
    </recommendedName>
</protein>
<dbReference type="AlphaFoldDB" id="A0AAV2PYH0"/>
<dbReference type="InterPro" id="IPR012341">
    <property type="entry name" value="6hp_glycosidase-like_sf"/>
</dbReference>
<accession>A0AAV2PYH0</accession>
<gene>
    <name evidence="2" type="ORF">MNOR_LOCUS6276</name>
</gene>
<keyword evidence="3" id="KW-1185">Reference proteome</keyword>
<dbReference type="InterPro" id="IPR008928">
    <property type="entry name" value="6-hairpin_glycosidase_sf"/>
</dbReference>
<organism evidence="2 3">
    <name type="scientific">Meganyctiphanes norvegica</name>
    <name type="common">Northern krill</name>
    <name type="synonym">Thysanopoda norvegica</name>
    <dbReference type="NCBI Taxonomy" id="48144"/>
    <lineage>
        <taxon>Eukaryota</taxon>
        <taxon>Metazoa</taxon>
        <taxon>Ecdysozoa</taxon>
        <taxon>Arthropoda</taxon>
        <taxon>Crustacea</taxon>
        <taxon>Multicrustacea</taxon>
        <taxon>Malacostraca</taxon>
        <taxon>Eumalacostraca</taxon>
        <taxon>Eucarida</taxon>
        <taxon>Euphausiacea</taxon>
        <taxon>Euphausiidae</taxon>
        <taxon>Meganyctiphanes</taxon>
    </lineage>
</organism>
<feature type="non-terminal residue" evidence="2">
    <location>
        <position position="1"/>
    </location>
</feature>
<dbReference type="Pfam" id="PF22422">
    <property type="entry name" value="MGH1-like_GH"/>
    <property type="match status" value="1"/>
</dbReference>
<name>A0AAV2PYH0_MEGNR</name>
<evidence type="ECO:0000313" key="3">
    <source>
        <dbReference type="Proteomes" id="UP001497623"/>
    </source>
</evidence>
<feature type="domain" description="Mannosylglycerate hydrolase MGH1-like glycoside hydrolase" evidence="1">
    <location>
        <begin position="59"/>
        <end position="229"/>
    </location>
</feature>
<proteinExistence type="predicted"/>